<dbReference type="HOGENOM" id="CLU_394919_0_0_1"/>
<dbReference type="InterPro" id="IPR036322">
    <property type="entry name" value="WD40_repeat_dom_sf"/>
</dbReference>
<dbReference type="InterPro" id="IPR015943">
    <property type="entry name" value="WD40/YVTN_repeat-like_dom_sf"/>
</dbReference>
<reference evidence="2" key="1">
    <citation type="submission" date="2013-02" db="EMBL/GenBank/DDBJ databases">
        <authorList>
            <consortium name="The Broad Institute Genome Sequencing Platform"/>
            <person name="Cuomo C."/>
            <person name="Becnel J."/>
            <person name="Sanscrainte N."/>
            <person name="Walker B."/>
            <person name="Young S.K."/>
            <person name="Zeng Q."/>
            <person name="Gargeya S."/>
            <person name="Fitzgerald M."/>
            <person name="Haas B."/>
            <person name="Abouelleil A."/>
            <person name="Alvarado L."/>
            <person name="Arachchi H.M."/>
            <person name="Berlin A.M."/>
            <person name="Chapman S.B."/>
            <person name="Dewar J."/>
            <person name="Goldberg J."/>
            <person name="Griggs A."/>
            <person name="Gujja S."/>
            <person name="Hansen M."/>
            <person name="Howarth C."/>
            <person name="Imamovic A."/>
            <person name="Larimer J."/>
            <person name="McCowan C."/>
            <person name="Murphy C."/>
            <person name="Neiman D."/>
            <person name="Pearson M."/>
            <person name="Priest M."/>
            <person name="Roberts A."/>
            <person name="Saif S."/>
            <person name="Shea T."/>
            <person name="Sisk P."/>
            <person name="Sykes S."/>
            <person name="Wortman J."/>
            <person name="Nusbaum C."/>
            <person name="Birren B."/>
        </authorList>
    </citation>
    <scope>NUCLEOTIDE SEQUENCE [LARGE SCALE GENOMIC DNA]</scope>
    <source>
        <strain evidence="2">PRA339</strain>
    </source>
</reference>
<dbReference type="STRING" id="1288291.A0A059F474"/>
<dbReference type="SUPFAM" id="SSF50978">
    <property type="entry name" value="WD40 repeat-like"/>
    <property type="match status" value="1"/>
</dbReference>
<dbReference type="Gene3D" id="2.130.10.10">
    <property type="entry name" value="YVTN repeat-like/Quinoprotein amine dehydrogenase"/>
    <property type="match status" value="1"/>
</dbReference>
<dbReference type="Proteomes" id="UP000030655">
    <property type="component" value="Unassembled WGS sequence"/>
</dbReference>
<dbReference type="InterPro" id="IPR001680">
    <property type="entry name" value="WD40_rpt"/>
</dbReference>
<gene>
    <name evidence="1" type="ORF">H312_00701</name>
</gene>
<organism evidence="1 2">
    <name type="scientific">Anncaliia algerae PRA339</name>
    <dbReference type="NCBI Taxonomy" id="1288291"/>
    <lineage>
        <taxon>Eukaryota</taxon>
        <taxon>Fungi</taxon>
        <taxon>Fungi incertae sedis</taxon>
        <taxon>Microsporidia</taxon>
        <taxon>Tubulinosematoidea</taxon>
        <taxon>Tubulinosematidae</taxon>
        <taxon>Anncaliia</taxon>
    </lineage>
</organism>
<dbReference type="AlphaFoldDB" id="A0A059F474"/>
<keyword evidence="2" id="KW-1185">Reference proteome</keyword>
<proteinExistence type="predicted"/>
<reference evidence="1 2" key="2">
    <citation type="submission" date="2014-03" db="EMBL/GenBank/DDBJ databases">
        <title>The Genome Sequence of Anncaliia algerae insect isolate PRA339.</title>
        <authorList>
            <consortium name="The Broad Institute Genome Sequencing Platform"/>
            <consortium name="The Broad Institute Genome Sequencing Center for Infectious Disease"/>
            <person name="Cuomo C."/>
            <person name="Becnel J."/>
            <person name="Sanscrainte N."/>
            <person name="Walker B."/>
            <person name="Young S.K."/>
            <person name="Zeng Q."/>
            <person name="Gargeya S."/>
            <person name="Fitzgerald M."/>
            <person name="Haas B."/>
            <person name="Abouelleil A."/>
            <person name="Alvarado L."/>
            <person name="Arachchi H.M."/>
            <person name="Berlin A.M."/>
            <person name="Chapman S.B."/>
            <person name="Dewar J."/>
            <person name="Goldberg J."/>
            <person name="Griggs A."/>
            <person name="Gujja S."/>
            <person name="Hansen M."/>
            <person name="Howarth C."/>
            <person name="Imamovic A."/>
            <person name="Larimer J."/>
            <person name="McCowan C."/>
            <person name="Murphy C."/>
            <person name="Neiman D."/>
            <person name="Pearson M."/>
            <person name="Priest M."/>
            <person name="Roberts A."/>
            <person name="Saif S."/>
            <person name="Shea T."/>
            <person name="Sisk P."/>
            <person name="Sykes S."/>
            <person name="Wortman J."/>
            <person name="Nusbaum C."/>
            <person name="Birren B."/>
        </authorList>
    </citation>
    <scope>NUCLEOTIDE SEQUENCE [LARGE SCALE GENOMIC DNA]</scope>
    <source>
        <strain evidence="1 2">PRA339</strain>
    </source>
</reference>
<name>A0A059F474_9MICR</name>
<dbReference type="EMBL" id="KK365136">
    <property type="protein sequence ID" value="KCZ81804.1"/>
    <property type="molecule type" value="Genomic_DNA"/>
</dbReference>
<evidence type="ECO:0000313" key="1">
    <source>
        <dbReference type="EMBL" id="KCZ81804.1"/>
    </source>
</evidence>
<sequence length="633" mass="73783">MDFIPVNFTPIKRCNEISKSDSLIFVENNSTYITYNNTIYQWDSSFLTEIITLPNKITAILNLSVVGMENGVVKINESYHKLSTKKITNIVQYSNNIYFTSDSQLIIYDSMQEIFIRKGFNAFINAIAVNECIFLGCADKTLKILKNDSLIYEMALTDEIKQLVYANDLFIGLKNKIIKLNLTNYEQSAYKIKEITKIFYNGSLFILSKKGLQDLSDFVYKKSNKFYNFIVVDDSVIFLGKNEIVTFKKPNEIKSFYYHESKIKQMKHFNNLFTMSDHTIIEWEDKIIKNVYEFDKEVLDFFVCYDTLYVLKEGVIEGIDLLSREIKFNFEGNFTSFYAKDGKLYTGENNILKVYEIFGDKAKLINEFDFKDDISLIQVSSDKKYLAVVTAQIIHVVLLPKKKLFSLYGHSLPIKDVIFHNDMIFSYSMDKTVKIYGLDFGECIKSITLCDAGPIGKISIFDEYNWLVASNHLIHIEKYEIKKVYQEKCNLISINSNSIVISDGYSVIFMKEGDFYDPELKINQLIKEEEVANPNEYEMFIDNLENSLLNLDVNLGELEKYIEMLNTYQVKALIDQIKNVNNLILKVRIINLLCIKHKEILLGNEVFDEQMNDAYEQMKALRREVNRNYYFNK</sequence>
<dbReference type="OrthoDB" id="407922at2759"/>
<accession>A0A059F474</accession>
<dbReference type="SMART" id="SM00320">
    <property type="entry name" value="WD40"/>
    <property type="match status" value="2"/>
</dbReference>
<dbReference type="VEuPathDB" id="MicrosporidiaDB:H312_00701"/>
<protein>
    <submittedName>
        <fullName evidence="1">Uncharacterized protein</fullName>
    </submittedName>
</protein>
<evidence type="ECO:0000313" key="2">
    <source>
        <dbReference type="Proteomes" id="UP000030655"/>
    </source>
</evidence>